<evidence type="ECO:0000256" key="4">
    <source>
        <dbReference type="ARBA" id="ARBA00022705"/>
    </source>
</evidence>
<dbReference type="NCBIfam" id="TIGR01128">
    <property type="entry name" value="holA"/>
    <property type="match status" value="1"/>
</dbReference>
<keyword evidence="4" id="KW-0235">DNA replication</keyword>
<dbReference type="GO" id="GO:0003677">
    <property type="term" value="F:DNA binding"/>
    <property type="evidence" value="ECO:0007669"/>
    <property type="project" value="InterPro"/>
</dbReference>
<evidence type="ECO:0000256" key="3">
    <source>
        <dbReference type="ARBA" id="ARBA00022695"/>
    </source>
</evidence>
<feature type="domain" description="DNA polymerase III delta subunit-like C-terminal" evidence="8">
    <location>
        <begin position="217"/>
        <end position="332"/>
    </location>
</feature>
<dbReference type="EMBL" id="PNHP01000002">
    <property type="protein sequence ID" value="PMC81912.1"/>
    <property type="molecule type" value="Genomic_DNA"/>
</dbReference>
<comment type="catalytic activity">
    <reaction evidence="7">
        <text>DNA(n) + a 2'-deoxyribonucleoside 5'-triphosphate = DNA(n+1) + diphosphate</text>
        <dbReference type="Rhea" id="RHEA:22508"/>
        <dbReference type="Rhea" id="RHEA-COMP:17339"/>
        <dbReference type="Rhea" id="RHEA-COMP:17340"/>
        <dbReference type="ChEBI" id="CHEBI:33019"/>
        <dbReference type="ChEBI" id="CHEBI:61560"/>
        <dbReference type="ChEBI" id="CHEBI:173112"/>
        <dbReference type="EC" id="2.7.7.7"/>
    </reaction>
</comment>
<dbReference type="Gene3D" id="3.40.50.300">
    <property type="entry name" value="P-loop containing nucleotide triphosphate hydrolases"/>
    <property type="match status" value="1"/>
</dbReference>
<dbReference type="GO" id="GO:0003887">
    <property type="term" value="F:DNA-directed DNA polymerase activity"/>
    <property type="evidence" value="ECO:0007669"/>
    <property type="project" value="UniProtKB-KW"/>
</dbReference>
<dbReference type="PANTHER" id="PTHR34388">
    <property type="entry name" value="DNA POLYMERASE III SUBUNIT DELTA"/>
    <property type="match status" value="1"/>
</dbReference>
<dbReference type="InterPro" id="IPR008921">
    <property type="entry name" value="DNA_pol3_clamp-load_cplx_C"/>
</dbReference>
<dbReference type="GO" id="GO:0009360">
    <property type="term" value="C:DNA polymerase III complex"/>
    <property type="evidence" value="ECO:0007669"/>
    <property type="project" value="TreeGrafter"/>
</dbReference>
<gene>
    <name evidence="9" type="ORF">CJ192_03955</name>
</gene>
<dbReference type="Proteomes" id="UP000235658">
    <property type="component" value="Unassembled WGS sequence"/>
</dbReference>
<keyword evidence="5" id="KW-0239">DNA-directed DNA polymerase</keyword>
<evidence type="ECO:0000256" key="7">
    <source>
        <dbReference type="ARBA" id="ARBA00049244"/>
    </source>
</evidence>
<evidence type="ECO:0000256" key="2">
    <source>
        <dbReference type="ARBA" id="ARBA00022679"/>
    </source>
</evidence>
<dbReference type="EC" id="2.7.7.7" evidence="1"/>
<dbReference type="InterPro" id="IPR048466">
    <property type="entry name" value="DNA_pol3_delta-like_C"/>
</dbReference>
<reference evidence="9 10" key="1">
    <citation type="submission" date="2017-09" db="EMBL/GenBank/DDBJ databases">
        <title>Bacterial strain isolated from the female urinary microbiota.</title>
        <authorList>
            <person name="Thomas-White K."/>
            <person name="Kumar N."/>
            <person name="Forster S."/>
            <person name="Putonti C."/>
            <person name="Lawley T."/>
            <person name="Wolfe A.J."/>
        </authorList>
    </citation>
    <scope>NUCLEOTIDE SEQUENCE [LARGE SCALE GENOMIC DNA]</scope>
    <source>
        <strain evidence="9 10">UMB0204</strain>
    </source>
</reference>
<dbReference type="AlphaFoldDB" id="A0A2N6UJR0"/>
<evidence type="ECO:0000313" key="10">
    <source>
        <dbReference type="Proteomes" id="UP000235658"/>
    </source>
</evidence>
<comment type="similarity">
    <text evidence="6">Belongs to the DNA polymerase HolA subunit family.</text>
</comment>
<keyword evidence="2" id="KW-0808">Transferase</keyword>
<dbReference type="Pfam" id="PF21694">
    <property type="entry name" value="DNA_pol3_delta_C"/>
    <property type="match status" value="1"/>
</dbReference>
<dbReference type="InterPro" id="IPR027417">
    <property type="entry name" value="P-loop_NTPase"/>
</dbReference>
<name>A0A2N6UJR0_9FIRM</name>
<dbReference type="Gene3D" id="1.20.272.10">
    <property type="match status" value="1"/>
</dbReference>
<evidence type="ECO:0000256" key="1">
    <source>
        <dbReference type="ARBA" id="ARBA00012417"/>
    </source>
</evidence>
<evidence type="ECO:0000313" key="9">
    <source>
        <dbReference type="EMBL" id="PMC81912.1"/>
    </source>
</evidence>
<sequence>MNYKEFMTDLFKKNTSGIYLIDSKEEYLKETIIDQAKDLISFPDFNYTEIKGKKSLEEIKTAMDTYPIMEDKKVLIWRNIDLSKNSIKEYDDICKLLIDDAKNIPEFLTLIVIAEDNVFKGKFYKTIKEYGNIVEIDRLNNNELVSFIGKRFVKNKKKIKKSYINEIIDRFSYLNKNSQIDLYEVINTVDKIIANSDKIEVSIEDVQDQLDKILDLNIFNLTDALSVRDSKSAMNTYLYMAKDMDEIFKIFHMIVRHIRNLIGIKVLTKASYNDAFIQKSLGISSFELRKDKGFIRNFSLDDLFDIQEFLYKCDLKQKSQDFDMNLNMLILIEKFSK</sequence>
<protein>
    <recommendedName>
        <fullName evidence="1">DNA-directed DNA polymerase</fullName>
        <ecNumber evidence="1">2.7.7.7</ecNumber>
    </recommendedName>
</protein>
<dbReference type="GO" id="GO:0006261">
    <property type="term" value="P:DNA-templated DNA replication"/>
    <property type="evidence" value="ECO:0007669"/>
    <property type="project" value="TreeGrafter"/>
</dbReference>
<evidence type="ECO:0000259" key="8">
    <source>
        <dbReference type="Pfam" id="PF21694"/>
    </source>
</evidence>
<organism evidence="9 10">
    <name type="scientific">Anaerococcus hydrogenalis</name>
    <dbReference type="NCBI Taxonomy" id="33029"/>
    <lineage>
        <taxon>Bacteria</taxon>
        <taxon>Bacillati</taxon>
        <taxon>Bacillota</taxon>
        <taxon>Tissierellia</taxon>
        <taxon>Tissierellales</taxon>
        <taxon>Peptoniphilaceae</taxon>
        <taxon>Anaerococcus</taxon>
    </lineage>
</organism>
<comment type="caution">
    <text evidence="9">The sequence shown here is derived from an EMBL/GenBank/DDBJ whole genome shotgun (WGS) entry which is preliminary data.</text>
</comment>
<dbReference type="PANTHER" id="PTHR34388:SF1">
    <property type="entry name" value="DNA POLYMERASE III SUBUNIT DELTA"/>
    <property type="match status" value="1"/>
</dbReference>
<dbReference type="InterPro" id="IPR005790">
    <property type="entry name" value="DNA_polIII_delta"/>
</dbReference>
<keyword evidence="3" id="KW-0548">Nucleotidyltransferase</keyword>
<proteinExistence type="inferred from homology"/>
<dbReference type="RefSeq" id="WP_102197854.1">
    <property type="nucleotide sequence ID" value="NZ_PNHP01000002.1"/>
</dbReference>
<dbReference type="SUPFAM" id="SSF52540">
    <property type="entry name" value="P-loop containing nucleoside triphosphate hydrolases"/>
    <property type="match status" value="1"/>
</dbReference>
<accession>A0A2N6UJR0</accession>
<dbReference type="GeneID" id="84578331"/>
<evidence type="ECO:0000256" key="5">
    <source>
        <dbReference type="ARBA" id="ARBA00022932"/>
    </source>
</evidence>
<dbReference type="SUPFAM" id="SSF48019">
    <property type="entry name" value="post-AAA+ oligomerization domain-like"/>
    <property type="match status" value="1"/>
</dbReference>
<evidence type="ECO:0000256" key="6">
    <source>
        <dbReference type="ARBA" id="ARBA00034754"/>
    </source>
</evidence>